<sequence>MADKRRTTIDILALVVTLFGFGGVFKTAAGVRNMVAKGAFHHNMSALVKMVASFIRQWCDYSKLRTHVSIRNLDL</sequence>
<protein>
    <submittedName>
        <fullName evidence="1">Uncharacterized protein</fullName>
    </submittedName>
</protein>
<accession>A0A1Q5TUN2</accession>
<gene>
    <name evidence="1" type="ORF">Xedl_01460</name>
</gene>
<dbReference type="Proteomes" id="UP000186268">
    <property type="component" value="Unassembled WGS sequence"/>
</dbReference>
<dbReference type="AlphaFoldDB" id="A0A1Q5TUN2"/>
<name>A0A1Q5TUN2_9GAMM</name>
<dbReference type="EMBL" id="MKGQ01000007">
    <property type="protein sequence ID" value="OKP03941.1"/>
    <property type="molecule type" value="Genomic_DNA"/>
</dbReference>
<evidence type="ECO:0000313" key="2">
    <source>
        <dbReference type="Proteomes" id="UP000186268"/>
    </source>
</evidence>
<evidence type="ECO:0000313" key="1">
    <source>
        <dbReference type="EMBL" id="OKP03941.1"/>
    </source>
</evidence>
<organism evidence="1 2">
    <name type="scientific">Xenorhabdus eapokensis</name>
    <dbReference type="NCBI Taxonomy" id="1873482"/>
    <lineage>
        <taxon>Bacteria</taxon>
        <taxon>Pseudomonadati</taxon>
        <taxon>Pseudomonadota</taxon>
        <taxon>Gammaproteobacteria</taxon>
        <taxon>Enterobacterales</taxon>
        <taxon>Morganellaceae</taxon>
        <taxon>Xenorhabdus</taxon>
    </lineage>
</organism>
<proteinExistence type="predicted"/>
<comment type="caution">
    <text evidence="1">The sequence shown here is derived from an EMBL/GenBank/DDBJ whole genome shotgun (WGS) entry which is preliminary data.</text>
</comment>
<reference evidence="1 2" key="1">
    <citation type="submission" date="2016-09" db="EMBL/GenBank/DDBJ databases">
        <title>Xenorhabdus thuongxuanensis sp. nov. and Xenorhabdus eapokensis sp. nov., isolated from Steinernema species.</title>
        <authorList>
            <person name="Kaempfer P."/>
            <person name="Tobias N.J."/>
            <person name="Phan Ke L."/>
            <person name="Bode H.B."/>
            <person name="Glaeser S.P."/>
        </authorList>
    </citation>
    <scope>NUCLEOTIDE SEQUENCE [LARGE SCALE GENOMIC DNA]</scope>
    <source>
        <strain evidence="1 2">DL20</strain>
    </source>
</reference>
<keyword evidence="2" id="KW-1185">Reference proteome</keyword>